<organism evidence="2 3">
    <name type="scientific">Allostreptomyces psammosilenae</name>
    <dbReference type="NCBI Taxonomy" id="1892865"/>
    <lineage>
        <taxon>Bacteria</taxon>
        <taxon>Bacillati</taxon>
        <taxon>Actinomycetota</taxon>
        <taxon>Actinomycetes</taxon>
        <taxon>Kitasatosporales</taxon>
        <taxon>Streptomycetaceae</taxon>
        <taxon>Allostreptomyces</taxon>
    </lineage>
</organism>
<gene>
    <name evidence="2" type="ORF">FHU37_001068</name>
</gene>
<sequence>MIGTPPTPPDRPSAGGGSTTARAPRPPRAH</sequence>
<feature type="compositionally biased region" description="Pro residues" evidence="1">
    <location>
        <begin position="1"/>
        <end position="11"/>
    </location>
</feature>
<dbReference type="EMBL" id="JACBZD010000001">
    <property type="protein sequence ID" value="NYI04125.1"/>
    <property type="molecule type" value="Genomic_DNA"/>
</dbReference>
<proteinExistence type="predicted"/>
<evidence type="ECO:0000313" key="2">
    <source>
        <dbReference type="EMBL" id="NYI04125.1"/>
    </source>
</evidence>
<reference evidence="2 3" key="1">
    <citation type="submission" date="2020-07" db="EMBL/GenBank/DDBJ databases">
        <title>Sequencing the genomes of 1000 actinobacteria strains.</title>
        <authorList>
            <person name="Klenk H.-P."/>
        </authorList>
    </citation>
    <scope>NUCLEOTIDE SEQUENCE [LARGE SCALE GENOMIC DNA]</scope>
    <source>
        <strain evidence="2 3">DSM 42178</strain>
    </source>
</reference>
<feature type="region of interest" description="Disordered" evidence="1">
    <location>
        <begin position="1"/>
        <end position="30"/>
    </location>
</feature>
<comment type="caution">
    <text evidence="2">The sequence shown here is derived from an EMBL/GenBank/DDBJ whole genome shotgun (WGS) entry which is preliminary data.</text>
</comment>
<keyword evidence="3" id="KW-1185">Reference proteome</keyword>
<name>A0A852ZQU7_9ACTN</name>
<evidence type="ECO:0000313" key="3">
    <source>
        <dbReference type="Proteomes" id="UP000567795"/>
    </source>
</evidence>
<evidence type="ECO:0000256" key="1">
    <source>
        <dbReference type="SAM" id="MobiDB-lite"/>
    </source>
</evidence>
<dbReference type="Proteomes" id="UP000567795">
    <property type="component" value="Unassembled WGS sequence"/>
</dbReference>
<protein>
    <submittedName>
        <fullName evidence="2">Uncharacterized protein</fullName>
    </submittedName>
</protein>
<dbReference type="AlphaFoldDB" id="A0A852ZQU7"/>
<accession>A0A852ZQU7</accession>